<dbReference type="EMBL" id="CP084930">
    <property type="protein sequence ID" value="USI72641.1"/>
    <property type="molecule type" value="Genomic_DNA"/>
</dbReference>
<dbReference type="Proteomes" id="UP001056937">
    <property type="component" value="Chromosome 1"/>
</dbReference>
<organism evidence="1 2">
    <name type="scientific">Sphingomonas morindae</name>
    <dbReference type="NCBI Taxonomy" id="1541170"/>
    <lineage>
        <taxon>Bacteria</taxon>
        <taxon>Pseudomonadati</taxon>
        <taxon>Pseudomonadota</taxon>
        <taxon>Alphaproteobacteria</taxon>
        <taxon>Sphingomonadales</taxon>
        <taxon>Sphingomonadaceae</taxon>
        <taxon>Sphingomonas</taxon>
    </lineage>
</organism>
<dbReference type="Pfam" id="PF19371">
    <property type="entry name" value="DUF5946"/>
    <property type="match status" value="1"/>
</dbReference>
<keyword evidence="2" id="KW-1185">Reference proteome</keyword>
<name>A0ABY4X6Y7_9SPHN</name>
<accession>A0ABY4X6Y7</accession>
<evidence type="ECO:0000313" key="2">
    <source>
        <dbReference type="Proteomes" id="UP001056937"/>
    </source>
</evidence>
<dbReference type="InterPro" id="IPR045990">
    <property type="entry name" value="DUF5946"/>
</dbReference>
<evidence type="ECO:0000313" key="1">
    <source>
        <dbReference type="EMBL" id="USI72641.1"/>
    </source>
</evidence>
<protein>
    <submittedName>
        <fullName evidence="1">DUF5946 family protein</fullName>
    </submittedName>
</protein>
<reference evidence="1" key="1">
    <citation type="journal article" date="2022" name="Toxins">
        <title>Genomic Analysis of Sphingopyxis sp. USTB-05 for Biodegrading Cyanobacterial Hepatotoxins.</title>
        <authorList>
            <person name="Liu C."/>
            <person name="Xu Q."/>
            <person name="Zhao Z."/>
            <person name="Zhang H."/>
            <person name="Liu X."/>
            <person name="Yin C."/>
            <person name="Liu Y."/>
            <person name="Yan H."/>
        </authorList>
    </citation>
    <scope>NUCLEOTIDE SEQUENCE</scope>
    <source>
        <strain evidence="1">NBD5</strain>
    </source>
</reference>
<proteinExistence type="predicted"/>
<dbReference type="RefSeq" id="WP_367890724.1">
    <property type="nucleotide sequence ID" value="NZ_CP084930.1"/>
</dbReference>
<sequence>MRGPASIGPACKLTLPAVCGNGHPYCGAWRGCWARLDAPLARAYASPALREVLRLTVDAEAVQPSGTPDLDRSRRSGRIGPRHIRSARGRAHGLARRVIGARTADADGPTWLPPPDRLGDVTLADVARAATIEDHRKAVKRGARSPGSAWTPHAEAVAALADRAPRRLQTVRSIL</sequence>
<gene>
    <name evidence="1" type="ORF">LHA26_15365</name>
</gene>